<gene>
    <name evidence="4" type="ORF">AX774_g6799</name>
</gene>
<sequence length="661" mass="75661">MAYRNDNVNLIRFLLNNCDKLKGGLDENALKTAIKKKEYELAQDIISKYPNTVCVSCLAGAVGSGDIRITKLLVESGADLKSPEFEGILIACEDKDMNVTTVVGKWSSSKRLIESFDRDWVKFKTSGRKPKVGTRITFNKTVLCLIEAIQSYYQTESYNSYEHNYENDADFVYYGDHIEFDVFREDLDLYERIMLIKNSKKRDYTNSCALYLRPPSDFGYVIQLISKSHDELGKIVEYIHEDSLKCTLSDAEYSETNESEYDSDVEVLNDRHYELVKSELVNRNFKMLRLLIEYGMDINLADSLILKTAYKAGDIDWIDYFVSKDAKFNGESHGFEEVCRSNKVEVLKHWIKNGGVVPKNPEYSCINMACLLDNFDMVKLLVENGVDLSDSEQNGVRIACRLGLKKTLKYLLENNAEIKGVCHHQLEYACIIEDVGLVKMILEYYDGLGVLEKKDKTDSKEGEEFQHDSFLDNVNPDRSEEYRITKILIEKGKPIQNSDFLDGIRAAAILANTEILRLLLNYKIDLDDDFKLSELALQLKNIEVLNVLLKNGLSVKSNTELLEIAFKAENTEMVKLLLRHGAKVNKYSDSLRQNPMLDDIETLQLLLNNCPEIVGDSNLLKFAIEKNNLEAVKLLLKDTCPFGIEGSYYVYYAWCENRNRT</sequence>
<comment type="caution">
    <text evidence="4">The sequence shown here is derived from an EMBL/GenBank/DDBJ whole genome shotgun (WGS) entry which is preliminary data.</text>
</comment>
<organism evidence="4 5">
    <name type="scientific">Zancudomyces culisetae</name>
    <name type="common">Gut fungus</name>
    <name type="synonym">Smittium culisetae</name>
    <dbReference type="NCBI Taxonomy" id="1213189"/>
    <lineage>
        <taxon>Eukaryota</taxon>
        <taxon>Fungi</taxon>
        <taxon>Fungi incertae sedis</taxon>
        <taxon>Zoopagomycota</taxon>
        <taxon>Kickxellomycotina</taxon>
        <taxon>Harpellomycetes</taxon>
        <taxon>Harpellales</taxon>
        <taxon>Legeriomycetaceae</taxon>
        <taxon>Zancudomyces</taxon>
    </lineage>
</organism>
<evidence type="ECO:0000256" key="3">
    <source>
        <dbReference type="PROSITE-ProRule" id="PRU00023"/>
    </source>
</evidence>
<dbReference type="PANTHER" id="PTHR24123">
    <property type="entry name" value="ANKYRIN REPEAT-CONTAINING"/>
    <property type="match status" value="1"/>
</dbReference>
<dbReference type="OrthoDB" id="341259at2759"/>
<dbReference type="PROSITE" id="PS50088">
    <property type="entry name" value="ANK_REPEAT"/>
    <property type="match status" value="1"/>
</dbReference>
<keyword evidence="1" id="KW-0677">Repeat</keyword>
<dbReference type="Gene3D" id="1.25.40.20">
    <property type="entry name" value="Ankyrin repeat-containing domain"/>
    <property type="match status" value="3"/>
</dbReference>
<dbReference type="SUPFAM" id="SSF48403">
    <property type="entry name" value="Ankyrin repeat"/>
    <property type="match status" value="2"/>
</dbReference>
<dbReference type="Pfam" id="PF12796">
    <property type="entry name" value="Ank_2"/>
    <property type="match status" value="1"/>
</dbReference>
<dbReference type="PANTHER" id="PTHR24123:SF33">
    <property type="entry name" value="PROTEIN HOS4"/>
    <property type="match status" value="1"/>
</dbReference>
<protein>
    <submittedName>
        <fullName evidence="4">Putative ankyrin repeat protein</fullName>
    </submittedName>
</protein>
<dbReference type="InterPro" id="IPR051165">
    <property type="entry name" value="Multifunctional_ANK_Repeat"/>
</dbReference>
<dbReference type="InterPro" id="IPR036770">
    <property type="entry name" value="Ankyrin_rpt-contain_sf"/>
</dbReference>
<dbReference type="AlphaFoldDB" id="A0A1R1PFQ0"/>
<dbReference type="EMBL" id="LSSK01001419">
    <property type="protein sequence ID" value="OMH79776.1"/>
    <property type="molecule type" value="Genomic_DNA"/>
</dbReference>
<keyword evidence="2 3" id="KW-0040">ANK repeat</keyword>
<evidence type="ECO:0000313" key="5">
    <source>
        <dbReference type="Proteomes" id="UP000188320"/>
    </source>
</evidence>
<evidence type="ECO:0000256" key="1">
    <source>
        <dbReference type="ARBA" id="ARBA00022737"/>
    </source>
</evidence>
<dbReference type="Proteomes" id="UP000188320">
    <property type="component" value="Unassembled WGS sequence"/>
</dbReference>
<dbReference type="InterPro" id="IPR002110">
    <property type="entry name" value="Ankyrin_rpt"/>
</dbReference>
<accession>A0A1R1PFQ0</accession>
<proteinExistence type="predicted"/>
<keyword evidence="5" id="KW-1185">Reference proteome</keyword>
<feature type="repeat" description="ANK" evidence="3">
    <location>
        <begin position="557"/>
        <end position="589"/>
    </location>
</feature>
<name>A0A1R1PFQ0_ZANCU</name>
<reference evidence="5" key="1">
    <citation type="submission" date="2017-01" db="EMBL/GenBank/DDBJ databases">
        <authorList>
            <person name="Wang Y."/>
            <person name="White M."/>
            <person name="Kvist S."/>
            <person name="Moncalvo J.-M."/>
        </authorList>
    </citation>
    <scope>NUCLEOTIDE SEQUENCE [LARGE SCALE GENOMIC DNA]</scope>
    <source>
        <strain evidence="5">COL-18-3</strain>
    </source>
</reference>
<evidence type="ECO:0000256" key="2">
    <source>
        <dbReference type="ARBA" id="ARBA00023043"/>
    </source>
</evidence>
<dbReference type="SMART" id="SM00248">
    <property type="entry name" value="ANK"/>
    <property type="match status" value="8"/>
</dbReference>
<evidence type="ECO:0000313" key="4">
    <source>
        <dbReference type="EMBL" id="OMH79776.1"/>
    </source>
</evidence>